<dbReference type="SUPFAM" id="SSF48371">
    <property type="entry name" value="ARM repeat"/>
    <property type="match status" value="1"/>
</dbReference>
<name>A0A0K6S643_9ALVE</name>
<feature type="region of interest" description="Disordered" evidence="3">
    <location>
        <begin position="257"/>
        <end position="301"/>
    </location>
</feature>
<feature type="compositionally biased region" description="Low complexity" evidence="3">
    <location>
        <begin position="283"/>
        <end position="298"/>
    </location>
</feature>
<evidence type="ECO:0000256" key="2">
    <source>
        <dbReference type="PROSITE-ProRule" id="PRU00103"/>
    </source>
</evidence>
<dbReference type="InterPro" id="IPR021133">
    <property type="entry name" value="HEAT_type_2"/>
</dbReference>
<dbReference type="GO" id="GO:0019888">
    <property type="term" value="F:protein phosphatase regulator activity"/>
    <property type="evidence" value="ECO:0007669"/>
    <property type="project" value="TreeGrafter"/>
</dbReference>
<dbReference type="EMBL" id="CDMZ01000244">
    <property type="protein sequence ID" value="CUC09127.1"/>
    <property type="molecule type" value="Genomic_DNA"/>
</dbReference>
<feature type="repeat" description="HEAT" evidence="2">
    <location>
        <begin position="80"/>
        <end position="118"/>
    </location>
</feature>
<reference evidence="4" key="1">
    <citation type="submission" date="2014-11" db="EMBL/GenBank/DDBJ databases">
        <title>Molecular phylogeny of cliff fern family Woodsiaceae with morphological implications.</title>
        <authorList>
            <person name="Shao Y.-Z."/>
            <person name="Wei R."/>
            <person name="Zhang X.-C."/>
        </authorList>
    </citation>
    <scope>NUCLEOTIDE SEQUENCE</scope>
</reference>
<dbReference type="InterPro" id="IPR051023">
    <property type="entry name" value="PP2A_Regulatory_Subunit_A"/>
</dbReference>
<dbReference type="PANTHER" id="PTHR10648">
    <property type="entry name" value="SERINE/THREONINE-PROTEIN PHOSPHATASE PP2A 65 KDA REGULATORY SUBUNIT"/>
    <property type="match status" value="1"/>
</dbReference>
<keyword evidence="1" id="KW-0677">Repeat</keyword>
<dbReference type="InterPro" id="IPR016024">
    <property type="entry name" value="ARM-type_fold"/>
</dbReference>
<dbReference type="PROSITE" id="PS50077">
    <property type="entry name" value="HEAT_REPEAT"/>
    <property type="match status" value="1"/>
</dbReference>
<dbReference type="InterPro" id="IPR011989">
    <property type="entry name" value="ARM-like"/>
</dbReference>
<gene>
    <name evidence="4" type="ORF">Cvel_16050.t2</name>
</gene>
<protein>
    <submittedName>
        <fullName evidence="4">Uncharacterized protein</fullName>
    </submittedName>
</protein>
<dbReference type="PANTHER" id="PTHR10648:SF4">
    <property type="entry name" value="PROTEIN PHOSPHATASE 2 (FORMERLY 2A), REGULATORY SUBUNIT A, BETA ISOFORM-RELATED"/>
    <property type="match status" value="1"/>
</dbReference>
<dbReference type="PhylomeDB" id="A0A0K6S643"/>
<evidence type="ECO:0000256" key="1">
    <source>
        <dbReference type="ARBA" id="ARBA00022737"/>
    </source>
</evidence>
<dbReference type="Gene3D" id="1.25.10.10">
    <property type="entry name" value="Leucine-rich Repeat Variant"/>
    <property type="match status" value="1"/>
</dbReference>
<proteinExistence type="predicted"/>
<accession>A0A0K6S643</accession>
<dbReference type="GO" id="GO:0000159">
    <property type="term" value="C:protein phosphatase type 2A complex"/>
    <property type="evidence" value="ECO:0007669"/>
    <property type="project" value="TreeGrafter"/>
</dbReference>
<organism evidence="4">
    <name type="scientific">Chromera velia CCMP2878</name>
    <dbReference type="NCBI Taxonomy" id="1169474"/>
    <lineage>
        <taxon>Eukaryota</taxon>
        <taxon>Sar</taxon>
        <taxon>Alveolata</taxon>
        <taxon>Colpodellida</taxon>
        <taxon>Chromeraceae</taxon>
        <taxon>Chromera</taxon>
    </lineage>
</organism>
<sequence>MIDSSLGALKAELRVENTAQRVENLQSVAAALGPATTVSDLLPLLREVQKTTEKEILLCLAEQYEVLTDFIGGEENLHMLIPPLDNLVSREETVVRERAVQSICALLEKCKTQEVREKLVMHHIFPLVKRLSNVDWFSSSVAAKGLVALCYRDCGSEERTEFATGLVKPREDETQMVRIAAVDSTKVYDVCGILFSHEDPLRDYIASSSCSPQVEQSAVTSSPSPFSASAALTQGQGTAGLLGVASSSSSSFSFSQLQSQEMGPTCGTADELDLGAADPPPLESAVSSSASLSSSIPSGQGEMKGKGAFFFDSFRTGRNERKGGFLLRFLQDREK</sequence>
<evidence type="ECO:0000313" key="4">
    <source>
        <dbReference type="EMBL" id="CUC09127.1"/>
    </source>
</evidence>
<dbReference type="AlphaFoldDB" id="A0A0K6S643"/>
<dbReference type="GO" id="GO:0005829">
    <property type="term" value="C:cytosol"/>
    <property type="evidence" value="ECO:0007669"/>
    <property type="project" value="TreeGrafter"/>
</dbReference>
<evidence type="ECO:0000256" key="3">
    <source>
        <dbReference type="SAM" id="MobiDB-lite"/>
    </source>
</evidence>
<dbReference type="GO" id="GO:0005634">
    <property type="term" value="C:nucleus"/>
    <property type="evidence" value="ECO:0007669"/>
    <property type="project" value="TreeGrafter"/>
</dbReference>
<dbReference type="VEuPathDB" id="CryptoDB:Cvel_16050"/>